<dbReference type="InterPro" id="IPR032791">
    <property type="entry name" value="YhfZ_C"/>
</dbReference>
<dbReference type="SUPFAM" id="SSF46785">
    <property type="entry name" value="Winged helix' DNA-binding domain"/>
    <property type="match status" value="1"/>
</dbReference>
<dbReference type="Proteomes" id="UP001140979">
    <property type="component" value="Unassembled WGS sequence"/>
</dbReference>
<proteinExistence type="predicted"/>
<evidence type="ECO:0000259" key="2">
    <source>
        <dbReference type="Pfam" id="PF14503"/>
    </source>
</evidence>
<evidence type="ECO:0000259" key="1">
    <source>
        <dbReference type="Pfam" id="PF14502"/>
    </source>
</evidence>
<feature type="domain" description="Uncharacterised protein YhfZ C-terminal" evidence="2">
    <location>
        <begin position="66"/>
        <end position="288"/>
    </location>
</feature>
<dbReference type="Gene3D" id="1.10.10.10">
    <property type="entry name" value="Winged helix-like DNA-binding domain superfamily/Winged helix DNA-binding domain"/>
    <property type="match status" value="1"/>
</dbReference>
<dbReference type="EMBL" id="JAKNBA010000016">
    <property type="protein sequence ID" value="MDE1242597.1"/>
    <property type="molecule type" value="Genomic_DNA"/>
</dbReference>
<sequence length="288" mass="31915">MAIMNVAKYLMTTNEGERLRTIDSLSTEFSVSVGFVQKALTTLEMRGAVKLSRQGRNGTFINLLNYRDLAVASGAHKLVCAMPLPYTRHYEGLASGLKEQLGDLPLYFAHMRGASLRAECLRAGTYDITIMSKLAANELANGLVTAINLGPGSYSREHRLIFRQGEFDRIKRVGVDPNSPDQRILTSQAFIDKDVEIVDIQYGESLAYLLNGDIDAVVWLSEAIDMDKNDLDEKSLSHLVACRDASEAVMLVKGSDVHINVLLRKLLVTRQLLEHQTSVIDGKIIPSY</sequence>
<name>A0A9X4EW79_9VIBR</name>
<protein>
    <recommendedName>
        <fullName evidence="5">Transcriptional regulator</fullName>
    </recommendedName>
</protein>
<evidence type="ECO:0000313" key="4">
    <source>
        <dbReference type="Proteomes" id="UP001140979"/>
    </source>
</evidence>
<dbReference type="InterPro" id="IPR036390">
    <property type="entry name" value="WH_DNA-bd_sf"/>
</dbReference>
<dbReference type="SUPFAM" id="SSF53850">
    <property type="entry name" value="Periplasmic binding protein-like II"/>
    <property type="match status" value="1"/>
</dbReference>
<organism evidence="3 4">
    <name type="scientific">Vibrio aestuarianus</name>
    <dbReference type="NCBI Taxonomy" id="28171"/>
    <lineage>
        <taxon>Bacteria</taxon>
        <taxon>Pseudomonadati</taxon>
        <taxon>Pseudomonadota</taxon>
        <taxon>Gammaproteobacteria</taxon>
        <taxon>Vibrionales</taxon>
        <taxon>Vibrionaceae</taxon>
        <taxon>Vibrio</taxon>
    </lineage>
</organism>
<evidence type="ECO:0000313" key="3">
    <source>
        <dbReference type="EMBL" id="MDE1242597.1"/>
    </source>
</evidence>
<gene>
    <name evidence="3" type="ORF">L9W94_10640</name>
</gene>
<feature type="domain" description="YhfZ helix-turn-helix" evidence="1">
    <location>
        <begin position="14"/>
        <end position="61"/>
    </location>
</feature>
<reference evidence="3" key="1">
    <citation type="submission" date="2022-02" db="EMBL/GenBank/DDBJ databases">
        <title>Emergence and expansion in Europe of a Vibrio aestuarianus clonal complex pathogenic for oysters.</title>
        <authorList>
            <person name="Mesnil A."/>
            <person name="Travers M.-A."/>
        </authorList>
    </citation>
    <scope>NUCLEOTIDE SEQUENCE</scope>
    <source>
        <strain evidence="3">19_064_11T1</strain>
    </source>
</reference>
<dbReference type="Gene3D" id="3.40.190.10">
    <property type="entry name" value="Periplasmic binding protein-like II"/>
    <property type="match status" value="2"/>
</dbReference>
<dbReference type="Pfam" id="PF14503">
    <property type="entry name" value="YhfZ_C"/>
    <property type="match status" value="1"/>
</dbReference>
<dbReference type="NCBIfam" id="NF041241">
    <property type="entry name" value="YhfZ_full"/>
    <property type="match status" value="1"/>
</dbReference>
<evidence type="ECO:0008006" key="5">
    <source>
        <dbReference type="Google" id="ProtNLM"/>
    </source>
</evidence>
<comment type="caution">
    <text evidence="3">The sequence shown here is derived from an EMBL/GenBank/DDBJ whole genome shotgun (WGS) entry which is preliminary data.</text>
</comment>
<dbReference type="InterPro" id="IPR036388">
    <property type="entry name" value="WH-like_DNA-bd_sf"/>
</dbReference>
<dbReference type="Pfam" id="PF14502">
    <property type="entry name" value="HTH_41"/>
    <property type="match status" value="1"/>
</dbReference>
<dbReference type="InterPro" id="IPR041444">
    <property type="entry name" value="HTH_41"/>
</dbReference>
<dbReference type="AlphaFoldDB" id="A0A9X4EW79"/>
<accession>A0A9X4EW79</accession>